<proteinExistence type="predicted"/>
<evidence type="ECO:0000256" key="3">
    <source>
        <dbReference type="ARBA" id="ARBA00022806"/>
    </source>
</evidence>
<dbReference type="PANTHER" id="PTHR11070">
    <property type="entry name" value="UVRD / RECB / PCRA DNA HELICASE FAMILY MEMBER"/>
    <property type="match status" value="1"/>
</dbReference>
<feature type="domain" description="UvrD-like helicase C-terminal" evidence="6">
    <location>
        <begin position="449"/>
        <end position="564"/>
    </location>
</feature>
<dbReference type="InterPro" id="IPR011528">
    <property type="entry name" value="NERD"/>
</dbReference>
<feature type="domain" description="NERD" evidence="5">
    <location>
        <begin position="39"/>
        <end position="134"/>
    </location>
</feature>
<keyword evidence="4" id="KW-0067">ATP-binding</keyword>
<feature type="domain" description="UvrD-like helicase C-terminal" evidence="6">
    <location>
        <begin position="573"/>
        <end position="635"/>
    </location>
</feature>
<evidence type="ECO:0000259" key="6">
    <source>
        <dbReference type="Pfam" id="PF13361"/>
    </source>
</evidence>
<dbReference type="InterPro" id="IPR027417">
    <property type="entry name" value="P-loop_NTPase"/>
</dbReference>
<name>A0A2T4Z830_9BACL</name>
<dbReference type="Pfam" id="PF13245">
    <property type="entry name" value="AAA_19"/>
    <property type="match status" value="1"/>
</dbReference>
<dbReference type="GO" id="GO:0005524">
    <property type="term" value="F:ATP binding"/>
    <property type="evidence" value="ECO:0007669"/>
    <property type="project" value="UniProtKB-KW"/>
</dbReference>
<dbReference type="Proteomes" id="UP000241639">
    <property type="component" value="Unassembled WGS sequence"/>
</dbReference>
<protein>
    <submittedName>
        <fullName evidence="7">UvrD-like helicase family protein</fullName>
    </submittedName>
</protein>
<dbReference type="Pfam" id="PF13361">
    <property type="entry name" value="UvrD_C"/>
    <property type="match status" value="2"/>
</dbReference>
<dbReference type="EMBL" id="PZZP01000001">
    <property type="protein sequence ID" value="PTM58033.1"/>
    <property type="molecule type" value="Genomic_DNA"/>
</dbReference>
<keyword evidence="3 7" id="KW-0347">Helicase</keyword>
<comment type="caution">
    <text evidence="7">The sequence shown here is derived from an EMBL/GenBank/DDBJ whole genome shotgun (WGS) entry which is preliminary data.</text>
</comment>
<evidence type="ECO:0000259" key="5">
    <source>
        <dbReference type="Pfam" id="PF08378"/>
    </source>
</evidence>
<keyword evidence="2" id="KW-0378">Hydrolase</keyword>
<dbReference type="Gene3D" id="3.40.50.300">
    <property type="entry name" value="P-loop containing nucleotide triphosphate hydrolases"/>
    <property type="match status" value="2"/>
</dbReference>
<dbReference type="InterPro" id="IPR000212">
    <property type="entry name" value="DNA_helicase_UvrD/REP"/>
</dbReference>
<accession>A0A2T4Z830</accession>
<dbReference type="GO" id="GO:0016787">
    <property type="term" value="F:hydrolase activity"/>
    <property type="evidence" value="ECO:0007669"/>
    <property type="project" value="UniProtKB-KW"/>
</dbReference>
<keyword evidence="8" id="KW-1185">Reference proteome</keyword>
<evidence type="ECO:0000256" key="1">
    <source>
        <dbReference type="ARBA" id="ARBA00022741"/>
    </source>
</evidence>
<evidence type="ECO:0000256" key="2">
    <source>
        <dbReference type="ARBA" id="ARBA00022801"/>
    </source>
</evidence>
<gene>
    <name evidence="7" type="ORF">C8J48_0605</name>
</gene>
<evidence type="ECO:0000313" key="7">
    <source>
        <dbReference type="EMBL" id="PTM58033.1"/>
    </source>
</evidence>
<dbReference type="GO" id="GO:0000725">
    <property type="term" value="P:recombinational repair"/>
    <property type="evidence" value="ECO:0007669"/>
    <property type="project" value="TreeGrafter"/>
</dbReference>
<dbReference type="InterPro" id="IPR014017">
    <property type="entry name" value="DNA_helicase_UvrD-like_C"/>
</dbReference>
<reference evidence="7 8" key="1">
    <citation type="submission" date="2018-04" db="EMBL/GenBank/DDBJ databases">
        <title>Genomic Encyclopedia of Archaeal and Bacterial Type Strains, Phase II (KMG-II): from individual species to whole genera.</title>
        <authorList>
            <person name="Goeker M."/>
        </authorList>
    </citation>
    <scope>NUCLEOTIDE SEQUENCE [LARGE SCALE GENOMIC DNA]</scope>
    <source>
        <strain evidence="7 8">DSM 45169</strain>
    </source>
</reference>
<evidence type="ECO:0000313" key="8">
    <source>
        <dbReference type="Proteomes" id="UP000241639"/>
    </source>
</evidence>
<evidence type="ECO:0000256" key="4">
    <source>
        <dbReference type="ARBA" id="ARBA00022840"/>
    </source>
</evidence>
<dbReference type="GO" id="GO:0043138">
    <property type="term" value="F:3'-5' DNA helicase activity"/>
    <property type="evidence" value="ECO:0007669"/>
    <property type="project" value="TreeGrafter"/>
</dbReference>
<dbReference type="SUPFAM" id="SSF52540">
    <property type="entry name" value="P-loop containing nucleoside triphosphate hydrolases"/>
    <property type="match status" value="1"/>
</dbReference>
<organism evidence="7 8">
    <name type="scientific">Desmospora activa DSM 45169</name>
    <dbReference type="NCBI Taxonomy" id="1121389"/>
    <lineage>
        <taxon>Bacteria</taxon>
        <taxon>Bacillati</taxon>
        <taxon>Bacillota</taxon>
        <taxon>Bacilli</taxon>
        <taxon>Bacillales</taxon>
        <taxon>Thermoactinomycetaceae</taxon>
        <taxon>Desmospora</taxon>
    </lineage>
</organism>
<dbReference type="GO" id="GO:0003677">
    <property type="term" value="F:DNA binding"/>
    <property type="evidence" value="ECO:0007669"/>
    <property type="project" value="InterPro"/>
</dbReference>
<sequence length="655" mass="76236">MFGVEVLFAGWNNFIILRIKEEYYSMAVTIPETIPRKATAGEALLFRTLKRYLPEEYVVYYEPDIQGWRPDFVIIGPDLGLLVLEVKDYTPNTLVAINPDQWTIRNGSGEETAVVSPLKQARDYAFRMADKLKKDRDLVRTEGKHRFKLKFPYGYGVVFTRLTKADLARRELLTVIDPKLALTREEIDPERETFSEILLKQKLARMFTVSFTLEEPLTPLDIQRIRFHLFPEVRISGKSKKVQYQEYVLLSLDDLQTMDLHQENLAKQIGDKHRLIRGVAGSGKTLILASRAALLAKENPDWNILVLCYNISLSRFIADMVEQKLNQSESLFDFVAEGEEIQTVQQKHNITVRHFHDWLNRDLKIKSEEEIPTTLQEWEAGKRSFPLYDAILIDEGQDFTPEWLGLVTRLLNPDTQSLLIVEDRAQTIYSRRRSLRKDIGLDFRGRSRVLTINYRNTAPIVRLAWDFYRQHASMENATSDEEMEVIEPQSSLRSGPQPFLQRFANMEEEMAYVAKQMKVLHRQRNVAWSEMLLLYRVKSYAGLDTMNTIRRGLAREGIPFYWMTENAQSKRAFSPRENQVTVSTIDSSKGLDYKAVFVVNTDRLPFPKEENIEREVSLLYIAMTRAKKYLSITWSGESEFTRWLEQVESKDVVKQ</sequence>
<dbReference type="Pfam" id="PF08378">
    <property type="entry name" value="NERD"/>
    <property type="match status" value="1"/>
</dbReference>
<dbReference type="PANTHER" id="PTHR11070:SF2">
    <property type="entry name" value="ATP-DEPENDENT DNA HELICASE SRS2"/>
    <property type="match status" value="1"/>
</dbReference>
<keyword evidence="1" id="KW-0547">Nucleotide-binding</keyword>
<dbReference type="AlphaFoldDB" id="A0A2T4Z830"/>